<dbReference type="EMBL" id="BGPR01000455">
    <property type="protein sequence ID" value="GBM21170.1"/>
    <property type="molecule type" value="Genomic_DNA"/>
</dbReference>
<evidence type="ECO:0000313" key="1">
    <source>
        <dbReference type="EMBL" id="GBM21170.1"/>
    </source>
</evidence>
<dbReference type="AlphaFoldDB" id="A0A4Y2DWD7"/>
<name>A0A4Y2DWD7_ARAVE</name>
<dbReference type="Proteomes" id="UP000499080">
    <property type="component" value="Unassembled WGS sequence"/>
</dbReference>
<sequence length="111" mass="12197">MPGGHTATCNPSSQHVPHMLYGIQVQSSRRPRHLWNGFTLQITPHQSCSIRGALWTINITSVPIEAIKGRTRGCRISSRYRTAVTEPPAITSRSVRPFVAISAQTSNPPPL</sequence>
<accession>A0A4Y2DWD7</accession>
<organism evidence="1 2">
    <name type="scientific">Araneus ventricosus</name>
    <name type="common">Orbweaver spider</name>
    <name type="synonym">Epeira ventricosa</name>
    <dbReference type="NCBI Taxonomy" id="182803"/>
    <lineage>
        <taxon>Eukaryota</taxon>
        <taxon>Metazoa</taxon>
        <taxon>Ecdysozoa</taxon>
        <taxon>Arthropoda</taxon>
        <taxon>Chelicerata</taxon>
        <taxon>Arachnida</taxon>
        <taxon>Araneae</taxon>
        <taxon>Araneomorphae</taxon>
        <taxon>Entelegynae</taxon>
        <taxon>Araneoidea</taxon>
        <taxon>Araneidae</taxon>
        <taxon>Araneus</taxon>
    </lineage>
</organism>
<keyword evidence="2" id="KW-1185">Reference proteome</keyword>
<reference evidence="1 2" key="1">
    <citation type="journal article" date="2019" name="Sci. Rep.">
        <title>Orb-weaving spider Araneus ventricosus genome elucidates the spidroin gene catalogue.</title>
        <authorList>
            <person name="Kono N."/>
            <person name="Nakamura H."/>
            <person name="Ohtoshi R."/>
            <person name="Moran D.A.P."/>
            <person name="Shinohara A."/>
            <person name="Yoshida Y."/>
            <person name="Fujiwara M."/>
            <person name="Mori M."/>
            <person name="Tomita M."/>
            <person name="Arakawa K."/>
        </authorList>
    </citation>
    <scope>NUCLEOTIDE SEQUENCE [LARGE SCALE GENOMIC DNA]</scope>
</reference>
<proteinExistence type="predicted"/>
<gene>
    <name evidence="1" type="ORF">AVEN_50902_1</name>
</gene>
<protein>
    <submittedName>
        <fullName evidence="1">Uncharacterized protein</fullName>
    </submittedName>
</protein>
<comment type="caution">
    <text evidence="1">The sequence shown here is derived from an EMBL/GenBank/DDBJ whole genome shotgun (WGS) entry which is preliminary data.</text>
</comment>
<evidence type="ECO:0000313" key="2">
    <source>
        <dbReference type="Proteomes" id="UP000499080"/>
    </source>
</evidence>